<accession>A0A3N4YK47</accession>
<keyword evidence="3" id="KW-1185">Reference proteome</keyword>
<gene>
    <name evidence="2" type="ORF">EDD34_2108</name>
</gene>
<feature type="compositionally biased region" description="Acidic residues" evidence="1">
    <location>
        <begin position="1"/>
        <end position="10"/>
    </location>
</feature>
<evidence type="ECO:0000313" key="2">
    <source>
        <dbReference type="EMBL" id="RPF21479.1"/>
    </source>
</evidence>
<feature type="region of interest" description="Disordered" evidence="1">
    <location>
        <begin position="1"/>
        <end position="23"/>
    </location>
</feature>
<dbReference type="AlphaFoldDB" id="A0A3N4YK47"/>
<name>A0A3N4YK47_9MICO</name>
<dbReference type="OrthoDB" id="5159204at2"/>
<evidence type="ECO:0000313" key="3">
    <source>
        <dbReference type="Proteomes" id="UP000280501"/>
    </source>
</evidence>
<feature type="compositionally biased region" description="Polar residues" evidence="1">
    <location>
        <begin position="14"/>
        <end position="23"/>
    </location>
</feature>
<dbReference type="RefSeq" id="WP_123814512.1">
    <property type="nucleotide sequence ID" value="NZ_RKQZ01000001.1"/>
</dbReference>
<sequence length="133" mass="14610">MTVFDGEDFAAETGASTGENGAATSDRWTRLVETLSTRVDGWMLRGAVVAVRVTLADTRSTLASCEIWATTSPSTAWEPRGRIDVVAGFTMPDLERAVVAAGFIYPETDESRPKWRVDRNDSSYTLDVMRPCE</sequence>
<organism evidence="2 3">
    <name type="scientific">Myceligenerans xiligouense</name>
    <dbReference type="NCBI Taxonomy" id="253184"/>
    <lineage>
        <taxon>Bacteria</taxon>
        <taxon>Bacillati</taxon>
        <taxon>Actinomycetota</taxon>
        <taxon>Actinomycetes</taxon>
        <taxon>Micrococcales</taxon>
        <taxon>Promicromonosporaceae</taxon>
        <taxon>Myceligenerans</taxon>
    </lineage>
</organism>
<comment type="caution">
    <text evidence="2">The sequence shown here is derived from an EMBL/GenBank/DDBJ whole genome shotgun (WGS) entry which is preliminary data.</text>
</comment>
<proteinExistence type="predicted"/>
<reference evidence="2 3" key="1">
    <citation type="submission" date="2018-11" db="EMBL/GenBank/DDBJ databases">
        <title>Sequencing the genomes of 1000 actinobacteria strains.</title>
        <authorList>
            <person name="Klenk H.-P."/>
        </authorList>
    </citation>
    <scope>NUCLEOTIDE SEQUENCE [LARGE SCALE GENOMIC DNA]</scope>
    <source>
        <strain evidence="2 3">DSM 15700</strain>
    </source>
</reference>
<evidence type="ECO:0000256" key="1">
    <source>
        <dbReference type="SAM" id="MobiDB-lite"/>
    </source>
</evidence>
<dbReference type="EMBL" id="RKQZ01000001">
    <property type="protein sequence ID" value="RPF21479.1"/>
    <property type="molecule type" value="Genomic_DNA"/>
</dbReference>
<protein>
    <submittedName>
        <fullName evidence="2">Uncharacterized protein</fullName>
    </submittedName>
</protein>
<dbReference type="Proteomes" id="UP000280501">
    <property type="component" value="Unassembled WGS sequence"/>
</dbReference>